<dbReference type="InterPro" id="IPR054388">
    <property type="entry name" value="Tle1-like_C"/>
</dbReference>
<proteinExistence type="predicted"/>
<evidence type="ECO:0000313" key="4">
    <source>
        <dbReference type="Proteomes" id="UP000503580"/>
    </source>
</evidence>
<dbReference type="KEGG" id="kgn:GY169_06830"/>
<feature type="domain" description="T6SS Phospholipase effector Tle1-like catalytic" evidence="1">
    <location>
        <begin position="288"/>
        <end position="409"/>
    </location>
</feature>
<dbReference type="InterPro" id="IPR018712">
    <property type="entry name" value="Tle1-like_cat"/>
</dbReference>
<reference evidence="3 4" key="1">
    <citation type="submission" date="2020-02" db="EMBL/GenBank/DDBJ databases">
        <title>Whole genome PO2S7.</title>
        <authorList>
            <person name="Singha K.M."/>
        </authorList>
    </citation>
    <scope>NUCLEOTIDE SEQUENCE [LARGE SCALE GENOMIC DNA]</scope>
    <source>
        <strain evidence="3 4">PO2S7</strain>
    </source>
</reference>
<dbReference type="EMBL" id="CP050321">
    <property type="protein sequence ID" value="QIR26541.1"/>
    <property type="molecule type" value="Genomic_DNA"/>
</dbReference>
<evidence type="ECO:0000313" key="3">
    <source>
        <dbReference type="EMBL" id="QIR26541.1"/>
    </source>
</evidence>
<dbReference type="Pfam" id="PF09994">
    <property type="entry name" value="T6SS_Tle1-like_cat"/>
    <property type="match status" value="1"/>
</dbReference>
<dbReference type="RefSeq" id="WP_167575312.1">
    <property type="nucleotide sequence ID" value="NZ_CP050321.1"/>
</dbReference>
<dbReference type="AlphaFoldDB" id="A0A6G9RL84"/>
<dbReference type="PANTHER" id="PTHR33840:SF1">
    <property type="entry name" value="TLE1 PHOSPHOLIPASE DOMAIN-CONTAINING PROTEIN"/>
    <property type="match status" value="1"/>
</dbReference>
<dbReference type="Proteomes" id="UP000503580">
    <property type="component" value="Chromosome"/>
</dbReference>
<accession>A0A6G9RL84</accession>
<sequence>MSEVISDLVWYPPEFPLQGRLPSQAAIVGKNCKQQESLELLYRNMLCQTENKRVAMPCCKSLHISLFFDGTGNNLNNDLYLSNPKHPTNIARLFRAAIGNGTVGGVTTSAGLLDTDSSLKGSYYKYYMPGVGTPFPEINDLDYSTSGLAFAKMGEDRINWALLRIIDALKRSLAFQNEDSCKLSDGATRNAIKSMATSWASLGLTGSHNRYETFQNLLKDLSADLQKALTPTEPGKPKLLGVKLYVYGFSRGAAAARAFVNWLCELLPKPEEGKDRPEQCLAVGAVKVPISVEFLGLLDTVASVGVAHVAPVAEGHMSWADGTQALPDEKTYGGLIKQCVHLVSSHEQRLCFPLDSIRRANGKYPANSKEVVYPGMHSDIGGGYPPEDQGKANYIDMSDSQLLSQIALHDIYSNAFRAGAPLKVPIEALSEDFKRDRWRQLPPDILKEFNIDTSLVNRFNAWRELTLNLPPSTEKITDEQAAEYNPPRATVSLEKAFENQIAWITAWRVDRYAKGTMLVTPFYQRATDNDGLPGALEISRTKRDLEQGAVQARRKEKIANQPADKMDELVLEPGVKDFDPDIAKTQLQQAAKEFGEDYRQQLRSPTSFGQLVLAAIPRNSIFMLNIDDGPREYALIKASAETKVATLFPPLGEASNADTPAGLVRALFDDQVHDSRAWFMHYALGTREPWGSYFLYRMIYFGKNCNKSLSPLTIAGDVVGAATLVGGVIFSFKQKGTAAKLAGLAGTAGLLSLESQAVDYLTGMTIPMLDNADSLKAFTTEPGTVTAQQTESINEKRLTLAKSVIQSGWLEQAQSLVTT</sequence>
<feature type="domain" description="T6SS Phospholipase effector Tle1-like C-terminal" evidence="2">
    <location>
        <begin position="455"/>
        <end position="804"/>
    </location>
</feature>
<dbReference type="PANTHER" id="PTHR33840">
    <property type="match status" value="1"/>
</dbReference>
<dbReference type="Pfam" id="PF22137">
    <property type="entry name" value="T6SS_Tle1-like_C"/>
    <property type="match status" value="1"/>
</dbReference>
<gene>
    <name evidence="3" type="ORF">GY169_06830</name>
</gene>
<keyword evidence="4" id="KW-1185">Reference proteome</keyword>
<name>A0A6G9RL84_9ENTR</name>
<protein>
    <submittedName>
        <fullName evidence="3">DUF2235 domain-containing protein</fullName>
    </submittedName>
</protein>
<evidence type="ECO:0000259" key="2">
    <source>
        <dbReference type="Pfam" id="PF22137"/>
    </source>
</evidence>
<organism evidence="3 4">
    <name type="scientific">Kluyvera genomosp. 3</name>
    <dbReference type="NCBI Taxonomy" id="2774055"/>
    <lineage>
        <taxon>Bacteria</taxon>
        <taxon>Pseudomonadati</taxon>
        <taxon>Pseudomonadota</taxon>
        <taxon>Gammaproteobacteria</taxon>
        <taxon>Enterobacterales</taxon>
        <taxon>Enterobacteriaceae</taxon>
        <taxon>Kluyvera</taxon>
    </lineage>
</organism>
<evidence type="ECO:0000259" key="1">
    <source>
        <dbReference type="Pfam" id="PF09994"/>
    </source>
</evidence>